<feature type="domain" description="Cytosolic endo-beta-N-acetylglucosaminidase TIM barrel" evidence="1">
    <location>
        <begin position="137"/>
        <end position="482"/>
    </location>
</feature>
<dbReference type="Proteomes" id="UP000066480">
    <property type="component" value="Chromosome"/>
</dbReference>
<dbReference type="PANTHER" id="PTHR13246:SF1">
    <property type="entry name" value="CYTOSOLIC ENDO-BETA-N-ACETYLGLUCOSAMINIDASE"/>
    <property type="match status" value="1"/>
</dbReference>
<dbReference type="PANTHER" id="PTHR13246">
    <property type="entry name" value="ENDO BETA N-ACETYLGLUCOSAMINIDASE"/>
    <property type="match status" value="1"/>
</dbReference>
<gene>
    <name evidence="2" type="ORF">VV02_12320</name>
</gene>
<dbReference type="KEGG" id="lmoi:VV02_12320"/>
<dbReference type="InterPro" id="IPR032979">
    <property type="entry name" value="ENGase"/>
</dbReference>
<organism evidence="2 3">
    <name type="scientific">Luteipulveratus mongoliensis</name>
    <dbReference type="NCBI Taxonomy" id="571913"/>
    <lineage>
        <taxon>Bacteria</taxon>
        <taxon>Bacillati</taxon>
        <taxon>Actinomycetota</taxon>
        <taxon>Actinomycetes</taxon>
        <taxon>Micrococcales</taxon>
        <taxon>Dermacoccaceae</taxon>
        <taxon>Luteipulveratus</taxon>
    </lineage>
</organism>
<dbReference type="AlphaFoldDB" id="A0A0K1JIR4"/>
<sequence>MSNGMDHDGRRPAPSRRTVLRFAAASAAATTAPGLHIARATAATPDPGYPTDHTQVVQRIPPGPSTFGYISGDLLAFDPKTDPSARYFRGRVPLAPRIPTFRPTQAHPDLDPGTQLLTLDGDYRGSSADLRARAYGDESFVYTHRYWSYLDYWASWHGQILKRFTQEDVIASQQDGGPPLKYGVVEIPNPAWIAHGHRNGVKVLGCWFWPRGDADQFAALVQQRADGSFPVADKLIEIRQFFGYDGMFINQEGEPSAGQPSPYSDAELAARLKEFVRYLKAKDPDYYLCWYDSFNAKTGKVEYRNRVDEVNAVWLGTPQETLVDSIWMNYDWPRADSDLAISRRTAVKAGFDPLQTVFATTEAQQGGFNPRERFSDLANTTTTAPTSWALFVPNEMWNSEFNNDVTFTPKGRAHARRWEQQYWVGPKGNPALSGKTSATQPAGRTDIHNPAHWDGVAHTIVEKSVVGSLPFSSNFDIGVGPSFTIGGQQMSDRPWNNIGCADVLPTWQYWNIDRRGASSSVTLDETRVWEGAASIRVQGSTGNAGSVELRLYKTALPARHGLDVSFVVRPDHPGYQYDIGITYADDPRLTIWSALEPTRTTHGWVTVHGRVPAADRTVAAVAMRVRAPRVASFGLNLGNLTLIASDTPPQRPDRPTGFRVTHLARVDDRVEAAFAWDDDPSVRAYDVLQEVGPSWKWLGRVDSDALFALDTFPSTGAHRRFQLVPIGAVYQRGPATTATATVQP</sequence>
<dbReference type="GO" id="GO:0005829">
    <property type="term" value="C:cytosol"/>
    <property type="evidence" value="ECO:0007669"/>
    <property type="project" value="UniProtKB-SubCell"/>
</dbReference>
<dbReference type="Gene3D" id="3.20.20.80">
    <property type="entry name" value="Glycosidases"/>
    <property type="match status" value="1"/>
</dbReference>
<evidence type="ECO:0000313" key="3">
    <source>
        <dbReference type="Proteomes" id="UP000066480"/>
    </source>
</evidence>
<dbReference type="GO" id="GO:0033925">
    <property type="term" value="F:mannosyl-glycoprotein endo-beta-N-acetylglucosaminidase activity"/>
    <property type="evidence" value="ECO:0007669"/>
    <property type="project" value="InterPro"/>
</dbReference>
<reference evidence="2 3" key="1">
    <citation type="submission" date="2015-03" db="EMBL/GenBank/DDBJ databases">
        <title>Luteipulveratus halotolerans sp. nov., a novel actinobacterium (Dermacoccaceae) from Sarawak, Malaysia.</title>
        <authorList>
            <person name="Juboi H."/>
            <person name="Basik A."/>
            <person name="Shamsul S.S."/>
            <person name="Arnold P."/>
            <person name="Schmitt E.K."/>
            <person name="Sanglier J.-J."/>
            <person name="Yeo T."/>
        </authorList>
    </citation>
    <scope>NUCLEOTIDE SEQUENCE [LARGE SCALE GENOMIC DNA]</scope>
    <source>
        <strain evidence="2 3">MN07-A0370</strain>
    </source>
</reference>
<dbReference type="InterPro" id="IPR005201">
    <property type="entry name" value="TIM_ENGase"/>
</dbReference>
<keyword evidence="3" id="KW-1185">Reference proteome</keyword>
<dbReference type="PROSITE" id="PS51318">
    <property type="entry name" value="TAT"/>
    <property type="match status" value="1"/>
</dbReference>
<accession>A0A0K1JIR4</accession>
<dbReference type="InterPro" id="IPR006311">
    <property type="entry name" value="TAT_signal"/>
</dbReference>
<dbReference type="PATRIC" id="fig|571913.6.peg.2510"/>
<evidence type="ECO:0000313" key="2">
    <source>
        <dbReference type="EMBL" id="AKU16470.1"/>
    </source>
</evidence>
<dbReference type="Gene3D" id="2.60.120.260">
    <property type="entry name" value="Galactose-binding domain-like"/>
    <property type="match status" value="1"/>
</dbReference>
<dbReference type="Pfam" id="PF03644">
    <property type="entry name" value="Glyco_hydro_85"/>
    <property type="match status" value="1"/>
</dbReference>
<protein>
    <recommendedName>
        <fullName evidence="1">Cytosolic endo-beta-N-acetylglucosaminidase TIM barrel domain-containing protein</fullName>
    </recommendedName>
</protein>
<dbReference type="RefSeq" id="WP_052591810.1">
    <property type="nucleotide sequence ID" value="NZ_CP011112.1"/>
</dbReference>
<proteinExistence type="predicted"/>
<dbReference type="EMBL" id="CP011112">
    <property type="protein sequence ID" value="AKU16470.1"/>
    <property type="molecule type" value="Genomic_DNA"/>
</dbReference>
<name>A0A0K1JIR4_9MICO</name>
<evidence type="ECO:0000259" key="1">
    <source>
        <dbReference type="Pfam" id="PF03644"/>
    </source>
</evidence>
<dbReference type="STRING" id="571913.VV02_12320"/>